<name>A0A7I8IMW9_SPIIN</name>
<dbReference type="InterPro" id="IPR008978">
    <property type="entry name" value="HSP20-like_chaperone"/>
</dbReference>
<keyword evidence="7" id="KW-1185">Reference proteome</keyword>
<feature type="compositionally biased region" description="Basic and acidic residues" evidence="4">
    <location>
        <begin position="84"/>
        <end position="99"/>
    </location>
</feature>
<proteinExistence type="inferred from homology"/>
<dbReference type="Pfam" id="PF00011">
    <property type="entry name" value="HSP20"/>
    <property type="match status" value="1"/>
</dbReference>
<evidence type="ECO:0000256" key="4">
    <source>
        <dbReference type="SAM" id="MobiDB-lite"/>
    </source>
</evidence>
<dbReference type="Proteomes" id="UP001189122">
    <property type="component" value="Unassembled WGS sequence"/>
</dbReference>
<reference evidence="6 7" key="1">
    <citation type="submission" date="2019-12" db="EMBL/GenBank/DDBJ databases">
        <authorList>
            <person name="Scholz U."/>
            <person name="Mascher M."/>
            <person name="Fiebig A."/>
        </authorList>
    </citation>
    <scope>NUCLEOTIDE SEQUENCE</scope>
</reference>
<dbReference type="PROSITE" id="PS01031">
    <property type="entry name" value="SHSP"/>
    <property type="match status" value="1"/>
</dbReference>
<dbReference type="EMBL" id="CACRZD030000004">
    <property type="protein sequence ID" value="CAA6658792.1"/>
    <property type="molecule type" value="Genomic_DNA"/>
</dbReference>
<evidence type="ECO:0000313" key="6">
    <source>
        <dbReference type="EMBL" id="CAA2619066.1"/>
    </source>
</evidence>
<evidence type="ECO:0000259" key="5">
    <source>
        <dbReference type="PROSITE" id="PS01031"/>
    </source>
</evidence>
<dbReference type="Gene3D" id="2.60.40.790">
    <property type="match status" value="1"/>
</dbReference>
<feature type="compositionally biased region" description="Low complexity" evidence="4">
    <location>
        <begin position="27"/>
        <end position="43"/>
    </location>
</feature>
<feature type="region of interest" description="Disordered" evidence="4">
    <location>
        <begin position="27"/>
        <end position="101"/>
    </location>
</feature>
<evidence type="ECO:0000256" key="1">
    <source>
        <dbReference type="ARBA" id="ARBA00023016"/>
    </source>
</evidence>
<keyword evidence="1" id="KW-0346">Stress response</keyword>
<comment type="similarity">
    <text evidence="2 3">Belongs to the small heat shock protein (HSP20) family.</text>
</comment>
<dbReference type="InterPro" id="IPR002068">
    <property type="entry name" value="A-crystallin/Hsp20_dom"/>
</dbReference>
<evidence type="ECO:0000313" key="7">
    <source>
        <dbReference type="Proteomes" id="UP001189122"/>
    </source>
</evidence>
<sequence length="216" mass="23513">MASLVPWGGTRGWEYDPFAMDVWDPSTSAAAAAPPGPRGTSAACWAAPERKATTPSPSHAPSSTGRRPPRPTSSTPTSPVRSPSSRERNKEERDRERKMASSSSSVCFPELSFSCVCMGGGEGVKREELNVHVEDGNILQISGERTREEEESTDTWHRAERRRGSFLRRFRLPLDADMDAVRCSLDHGVLTVTVPKREAAAVPRTIHAVDIATAGD</sequence>
<evidence type="ECO:0000256" key="3">
    <source>
        <dbReference type="RuleBase" id="RU003616"/>
    </source>
</evidence>
<protein>
    <recommendedName>
        <fullName evidence="5">SHSP domain-containing protein</fullName>
    </recommendedName>
</protein>
<feature type="region of interest" description="Disordered" evidence="4">
    <location>
        <begin position="1"/>
        <end position="20"/>
    </location>
</feature>
<feature type="compositionally biased region" description="Low complexity" evidence="4">
    <location>
        <begin position="53"/>
        <end position="83"/>
    </location>
</feature>
<accession>A0A7I8IMW9</accession>
<gene>
    <name evidence="6" type="ORF">SI7747_04005233</name>
</gene>
<feature type="domain" description="SHSP" evidence="5">
    <location>
        <begin position="97"/>
        <end position="212"/>
    </location>
</feature>
<dbReference type="PANTHER" id="PTHR11527">
    <property type="entry name" value="HEAT-SHOCK PROTEIN 20 FAMILY MEMBER"/>
    <property type="match status" value="1"/>
</dbReference>
<dbReference type="EMBL" id="LR743591">
    <property type="protein sequence ID" value="CAA2619066.1"/>
    <property type="molecule type" value="Genomic_DNA"/>
</dbReference>
<dbReference type="SUPFAM" id="SSF49764">
    <property type="entry name" value="HSP20-like chaperones"/>
    <property type="match status" value="1"/>
</dbReference>
<organism evidence="6">
    <name type="scientific">Spirodela intermedia</name>
    <name type="common">Intermediate duckweed</name>
    <dbReference type="NCBI Taxonomy" id="51605"/>
    <lineage>
        <taxon>Eukaryota</taxon>
        <taxon>Viridiplantae</taxon>
        <taxon>Streptophyta</taxon>
        <taxon>Embryophyta</taxon>
        <taxon>Tracheophyta</taxon>
        <taxon>Spermatophyta</taxon>
        <taxon>Magnoliopsida</taxon>
        <taxon>Liliopsida</taxon>
        <taxon>Araceae</taxon>
        <taxon>Lemnoideae</taxon>
        <taxon>Spirodela</taxon>
    </lineage>
</organism>
<dbReference type="AlphaFoldDB" id="A0A7I8IMW9"/>
<evidence type="ECO:0000256" key="2">
    <source>
        <dbReference type="PROSITE-ProRule" id="PRU00285"/>
    </source>
</evidence>
<dbReference type="InterPro" id="IPR031107">
    <property type="entry name" value="Small_HSP"/>
</dbReference>